<comment type="subcellular location">
    <subcellularLocation>
        <location evidence="1">Cell membrane</location>
        <topology evidence="1">Multi-pass membrane protein</topology>
    </subcellularLocation>
</comment>
<dbReference type="GO" id="GO:0009103">
    <property type="term" value="P:lipopolysaccharide biosynthetic process"/>
    <property type="evidence" value="ECO:0007669"/>
    <property type="project" value="UniProtKB-ARBA"/>
</dbReference>
<sequence length="580" mass="65389">MRGLFVVVIGYIILFGIQYSFDALAHAPQLDAQENLVIAQAIKDSSLEPEPFYRALLYPYILGLFDAGDHPMRGLFFGLICHLLCGWLVSRIALSLWESRQLGTLSGLLYLINPVSLFFAVQLLDVTLSITLFLGGLALAMSRRIDFWTILLSGLFMGLAVITRPHFLPLALAMPVILMLRQSRLAPRWLTMWVPLGAILLIQGILNFQHSAEFRVLPWQGAYNLWAANKPSANGLYYKQSVDMSQRGSVRNPAKAESVYLYGQAHPAEEPPYSIDKMNAYWRELFVDQVKTSPTQVLRLWVFKAYATANAFEQYNNLTFSFHKARLPLLNYNPINWGILFVFASLGLMQLYRKDPRSATTMTLIIMAYASVLILFYASARFRLPLVPLMAVLAVGSLPWFRNLLDEKSRLVITVGVVLVSGGLAFSSFGEIRNTDTFIQDKLLLANANAEVNNDLEAAKWARQVLQESPNRLEAQRIYAISYFNLRLTNSKGWKVFGTWDEQKDWVNPGSTQDADLATILAFYKWHWGEQETATRIWQQVSKSQASAPSLAGLTLSVLNTKENALTPKQLTIKTLLSED</sequence>
<feature type="transmembrane region" description="Helical" evidence="8">
    <location>
        <begin position="75"/>
        <end position="97"/>
    </location>
</feature>
<feature type="transmembrane region" description="Helical" evidence="8">
    <location>
        <begin position="334"/>
        <end position="352"/>
    </location>
</feature>
<feature type="transmembrane region" description="Helical" evidence="8">
    <location>
        <begin position="147"/>
        <end position="167"/>
    </location>
</feature>
<protein>
    <recommendedName>
        <fullName evidence="11">Glycosyltransferase RgtA/B/C/D-like domain-containing protein</fullName>
    </recommendedName>
</protein>
<evidence type="ECO:0000256" key="2">
    <source>
        <dbReference type="ARBA" id="ARBA00022475"/>
    </source>
</evidence>
<proteinExistence type="predicted"/>
<comment type="caution">
    <text evidence="9">The sequence shown here is derived from an EMBL/GenBank/DDBJ whole genome shotgun (WGS) entry which is preliminary data.</text>
</comment>
<dbReference type="Proteomes" id="UP000478417">
    <property type="component" value="Unassembled WGS sequence"/>
</dbReference>
<feature type="transmembrane region" description="Helical" evidence="8">
    <location>
        <begin position="384"/>
        <end position="401"/>
    </location>
</feature>
<evidence type="ECO:0000313" key="10">
    <source>
        <dbReference type="Proteomes" id="UP000478417"/>
    </source>
</evidence>
<dbReference type="InterPro" id="IPR050297">
    <property type="entry name" value="LipidA_mod_glycosyltrf_83"/>
</dbReference>
<keyword evidence="6 8" id="KW-1133">Transmembrane helix</keyword>
<keyword evidence="2" id="KW-1003">Cell membrane</keyword>
<dbReference type="AlphaFoldDB" id="A0A6B2M0G8"/>
<name>A0A6B2M0G8_9BACT</name>
<keyword evidence="7 8" id="KW-0472">Membrane</keyword>
<dbReference type="EMBL" id="JAAGNX010000002">
    <property type="protein sequence ID" value="NDV62451.1"/>
    <property type="molecule type" value="Genomic_DNA"/>
</dbReference>
<evidence type="ECO:0000256" key="8">
    <source>
        <dbReference type="SAM" id="Phobius"/>
    </source>
</evidence>
<evidence type="ECO:0000256" key="1">
    <source>
        <dbReference type="ARBA" id="ARBA00004651"/>
    </source>
</evidence>
<organism evidence="9 10">
    <name type="scientific">Oceanipulchritudo coccoides</name>
    <dbReference type="NCBI Taxonomy" id="2706888"/>
    <lineage>
        <taxon>Bacteria</taxon>
        <taxon>Pseudomonadati</taxon>
        <taxon>Verrucomicrobiota</taxon>
        <taxon>Opitutia</taxon>
        <taxon>Puniceicoccales</taxon>
        <taxon>Oceanipulchritudinaceae</taxon>
        <taxon>Oceanipulchritudo</taxon>
    </lineage>
</organism>
<feature type="transmembrane region" description="Helical" evidence="8">
    <location>
        <begin position="117"/>
        <end position="140"/>
    </location>
</feature>
<feature type="transmembrane region" description="Helical" evidence="8">
    <location>
        <begin position="358"/>
        <end position="377"/>
    </location>
</feature>
<accession>A0A6B2M0G8</accession>
<evidence type="ECO:0000256" key="6">
    <source>
        <dbReference type="ARBA" id="ARBA00022989"/>
    </source>
</evidence>
<feature type="transmembrane region" description="Helical" evidence="8">
    <location>
        <begin position="187"/>
        <end position="206"/>
    </location>
</feature>
<reference evidence="9 10" key="1">
    <citation type="submission" date="2020-02" db="EMBL/GenBank/DDBJ databases">
        <title>Albibacoteraceae fam. nov., the first described family within the subdivision 4 Verrucomicrobia.</title>
        <authorList>
            <person name="Xi F."/>
        </authorList>
    </citation>
    <scope>NUCLEOTIDE SEQUENCE [LARGE SCALE GENOMIC DNA]</scope>
    <source>
        <strain evidence="9 10">CK1056</strain>
    </source>
</reference>
<evidence type="ECO:0008006" key="11">
    <source>
        <dbReference type="Google" id="ProtNLM"/>
    </source>
</evidence>
<keyword evidence="3" id="KW-0328">Glycosyltransferase</keyword>
<evidence type="ECO:0000256" key="7">
    <source>
        <dbReference type="ARBA" id="ARBA00023136"/>
    </source>
</evidence>
<evidence type="ECO:0000256" key="5">
    <source>
        <dbReference type="ARBA" id="ARBA00022692"/>
    </source>
</evidence>
<dbReference type="GO" id="GO:0005886">
    <property type="term" value="C:plasma membrane"/>
    <property type="evidence" value="ECO:0007669"/>
    <property type="project" value="UniProtKB-SubCell"/>
</dbReference>
<keyword evidence="4" id="KW-0808">Transferase</keyword>
<evidence type="ECO:0000256" key="3">
    <source>
        <dbReference type="ARBA" id="ARBA00022676"/>
    </source>
</evidence>
<dbReference type="GO" id="GO:0016763">
    <property type="term" value="F:pentosyltransferase activity"/>
    <property type="evidence" value="ECO:0007669"/>
    <property type="project" value="TreeGrafter"/>
</dbReference>
<dbReference type="PANTHER" id="PTHR33908">
    <property type="entry name" value="MANNOSYLTRANSFERASE YKCB-RELATED"/>
    <property type="match status" value="1"/>
</dbReference>
<dbReference type="PANTHER" id="PTHR33908:SF11">
    <property type="entry name" value="MEMBRANE PROTEIN"/>
    <property type="match status" value="1"/>
</dbReference>
<keyword evidence="5 8" id="KW-0812">Transmembrane</keyword>
<gene>
    <name evidence="9" type="ORF">G0Q06_08320</name>
</gene>
<evidence type="ECO:0000256" key="4">
    <source>
        <dbReference type="ARBA" id="ARBA00022679"/>
    </source>
</evidence>
<feature type="transmembrane region" description="Helical" evidence="8">
    <location>
        <begin position="413"/>
        <end position="432"/>
    </location>
</feature>
<evidence type="ECO:0000313" key="9">
    <source>
        <dbReference type="EMBL" id="NDV62451.1"/>
    </source>
</evidence>
<dbReference type="RefSeq" id="WP_163964338.1">
    <property type="nucleotide sequence ID" value="NZ_JAAGNX010000002.1"/>
</dbReference>
<keyword evidence="10" id="KW-1185">Reference proteome</keyword>